<reference evidence="2 3" key="1">
    <citation type="submission" date="2017-09" db="EMBL/GenBank/DDBJ databases">
        <title>Evaluation of Pacific Biosciences Sequencing Technology to Finishing C. thermocellum Genome Sequences.</title>
        <authorList>
            <person name="Brown S."/>
        </authorList>
    </citation>
    <scope>NUCLEOTIDE SEQUENCE [LARGE SCALE GENOMIC DNA]</scope>
    <source>
        <strain evidence="2 3">AD2</strain>
    </source>
</reference>
<evidence type="ECO:0000256" key="1">
    <source>
        <dbReference type="SAM" id="Phobius"/>
    </source>
</evidence>
<evidence type="ECO:0000313" key="3">
    <source>
        <dbReference type="Proteomes" id="UP000223596"/>
    </source>
</evidence>
<accession>A0AB36TFJ0</accession>
<dbReference type="EMBL" id="PDBW01000001">
    <property type="protein sequence ID" value="PFH02300.1"/>
    <property type="molecule type" value="Genomic_DNA"/>
</dbReference>
<dbReference type="RefSeq" id="WP_003519116.1">
    <property type="nucleotide sequence ID" value="NZ_CP013828.1"/>
</dbReference>
<protein>
    <submittedName>
        <fullName evidence="2">Uncharacterized protein</fullName>
    </submittedName>
</protein>
<feature type="transmembrane region" description="Helical" evidence="1">
    <location>
        <begin position="49"/>
        <end position="67"/>
    </location>
</feature>
<dbReference type="Proteomes" id="UP000223596">
    <property type="component" value="Unassembled WGS sequence"/>
</dbReference>
<evidence type="ECO:0000313" key="2">
    <source>
        <dbReference type="EMBL" id="PFH02300.1"/>
    </source>
</evidence>
<keyword evidence="1" id="KW-0472">Membrane</keyword>
<name>A0AB36TFJ0_ACETH</name>
<keyword evidence="1" id="KW-1133">Transmembrane helix</keyword>
<dbReference type="AlphaFoldDB" id="A0AB36TFJ0"/>
<comment type="caution">
    <text evidence="2">The sequence shown here is derived from an EMBL/GenBank/DDBJ whole genome shotgun (WGS) entry which is preliminary data.</text>
</comment>
<gene>
    <name evidence="2" type="ORF">M972_111068</name>
</gene>
<sequence length="147" mass="16696">MNSKDIIAKSRTESDIFALKCMKFCFIFAIIDFFIVELNKQWKADAGDWLIAVSGIAALIPIFYYKFSKEKQNFVAVLLISAELISIGLYISSWVYAAPALIFPFVIGALHYDSKIFKKLMLIKIPALIVMSLFCTSCTTEHLCWMT</sequence>
<proteinExistence type="predicted"/>
<feature type="transmembrane region" description="Helical" evidence="1">
    <location>
        <begin position="21"/>
        <end position="37"/>
    </location>
</feature>
<organism evidence="2 3">
    <name type="scientific">Acetivibrio thermocellus AD2</name>
    <dbReference type="NCBI Taxonomy" id="1138384"/>
    <lineage>
        <taxon>Bacteria</taxon>
        <taxon>Bacillati</taxon>
        <taxon>Bacillota</taxon>
        <taxon>Clostridia</taxon>
        <taxon>Eubacteriales</taxon>
        <taxon>Oscillospiraceae</taxon>
        <taxon>Acetivibrio</taxon>
    </lineage>
</organism>
<keyword evidence="1" id="KW-0812">Transmembrane</keyword>
<feature type="transmembrane region" description="Helical" evidence="1">
    <location>
        <begin position="97"/>
        <end position="114"/>
    </location>
</feature>